<organism evidence="5 6">
    <name type="scientific">Paenibacillus methanolicus</name>
    <dbReference type="NCBI Taxonomy" id="582686"/>
    <lineage>
        <taxon>Bacteria</taxon>
        <taxon>Bacillati</taxon>
        <taxon>Bacillota</taxon>
        <taxon>Bacilli</taxon>
        <taxon>Bacillales</taxon>
        <taxon>Paenibacillaceae</taxon>
        <taxon>Paenibacillus</taxon>
    </lineage>
</organism>
<keyword evidence="3" id="KW-0804">Transcription</keyword>
<keyword evidence="6" id="KW-1185">Reference proteome</keyword>
<reference evidence="5 6" key="1">
    <citation type="submission" date="2019-07" db="EMBL/GenBank/DDBJ databases">
        <title>Genomic Encyclopedia of Type Strains, Phase III (KMG-III): the genomes of soil and plant-associated and newly described type strains.</title>
        <authorList>
            <person name="Whitman W."/>
        </authorList>
    </citation>
    <scope>NUCLEOTIDE SEQUENCE [LARGE SCALE GENOMIC DNA]</scope>
    <source>
        <strain evidence="5 6">BL24</strain>
    </source>
</reference>
<dbReference type="Gene3D" id="1.10.10.10">
    <property type="entry name" value="Winged helix-like DNA-binding domain superfamily/Winged helix DNA-binding domain"/>
    <property type="match status" value="1"/>
</dbReference>
<dbReference type="PANTHER" id="PTHR44688">
    <property type="entry name" value="DNA-BINDING TRANSCRIPTIONAL ACTIVATOR DEVR_DOSR"/>
    <property type="match status" value="1"/>
</dbReference>
<dbReference type="SUPFAM" id="SSF52540">
    <property type="entry name" value="P-loop containing nucleoside triphosphate hydrolases"/>
    <property type="match status" value="1"/>
</dbReference>
<dbReference type="AlphaFoldDB" id="A0A5S5CFF5"/>
<keyword evidence="2" id="KW-0238">DNA-binding</keyword>
<dbReference type="PRINTS" id="PR00038">
    <property type="entry name" value="HTHLUXR"/>
</dbReference>
<dbReference type="PROSITE" id="PS00622">
    <property type="entry name" value="HTH_LUXR_1"/>
    <property type="match status" value="1"/>
</dbReference>
<dbReference type="InterPro" id="IPR016032">
    <property type="entry name" value="Sig_transdc_resp-reg_C-effctor"/>
</dbReference>
<dbReference type="PROSITE" id="PS50043">
    <property type="entry name" value="HTH_LUXR_2"/>
    <property type="match status" value="1"/>
</dbReference>
<gene>
    <name evidence="5" type="ORF">BCM02_102691</name>
</gene>
<dbReference type="InterPro" id="IPR059106">
    <property type="entry name" value="WHD_MalT"/>
</dbReference>
<dbReference type="CDD" id="cd06170">
    <property type="entry name" value="LuxR_C_like"/>
    <property type="match status" value="1"/>
</dbReference>
<dbReference type="SUPFAM" id="SSF46894">
    <property type="entry name" value="C-terminal effector domain of the bipartite response regulators"/>
    <property type="match status" value="1"/>
</dbReference>
<evidence type="ECO:0000256" key="2">
    <source>
        <dbReference type="ARBA" id="ARBA00023125"/>
    </source>
</evidence>
<protein>
    <submittedName>
        <fullName evidence="5">LuxR family maltose regulon positive regulatory protein</fullName>
    </submittedName>
</protein>
<dbReference type="RefSeq" id="WP_187434072.1">
    <property type="nucleotide sequence ID" value="NZ_VNHS01000002.1"/>
</dbReference>
<dbReference type="GO" id="GO:0006355">
    <property type="term" value="P:regulation of DNA-templated transcription"/>
    <property type="evidence" value="ECO:0007669"/>
    <property type="project" value="InterPro"/>
</dbReference>
<evidence type="ECO:0000256" key="3">
    <source>
        <dbReference type="ARBA" id="ARBA00023163"/>
    </source>
</evidence>
<dbReference type="SUPFAM" id="SSF48452">
    <property type="entry name" value="TPR-like"/>
    <property type="match status" value="1"/>
</dbReference>
<dbReference type="EMBL" id="VNHS01000002">
    <property type="protein sequence ID" value="TYP78114.1"/>
    <property type="molecule type" value="Genomic_DNA"/>
</dbReference>
<dbReference type="InterPro" id="IPR027417">
    <property type="entry name" value="P-loop_NTPase"/>
</dbReference>
<dbReference type="PANTHER" id="PTHR44688:SF16">
    <property type="entry name" value="DNA-BINDING TRANSCRIPTIONAL ACTIVATOR DEVR_DOSR"/>
    <property type="match status" value="1"/>
</dbReference>
<dbReference type="InterPro" id="IPR011990">
    <property type="entry name" value="TPR-like_helical_dom_sf"/>
</dbReference>
<feature type="domain" description="HTH luxR-type" evidence="4">
    <location>
        <begin position="841"/>
        <end position="906"/>
    </location>
</feature>
<dbReference type="GO" id="GO:0003677">
    <property type="term" value="F:DNA binding"/>
    <property type="evidence" value="ECO:0007669"/>
    <property type="project" value="UniProtKB-KW"/>
</dbReference>
<dbReference type="Pfam" id="PF17874">
    <property type="entry name" value="TPR_MalT"/>
    <property type="match status" value="1"/>
</dbReference>
<evidence type="ECO:0000313" key="6">
    <source>
        <dbReference type="Proteomes" id="UP000323257"/>
    </source>
</evidence>
<evidence type="ECO:0000256" key="1">
    <source>
        <dbReference type="ARBA" id="ARBA00023015"/>
    </source>
</evidence>
<dbReference type="SMART" id="SM00421">
    <property type="entry name" value="HTH_LUXR"/>
    <property type="match status" value="1"/>
</dbReference>
<evidence type="ECO:0000259" key="4">
    <source>
        <dbReference type="PROSITE" id="PS50043"/>
    </source>
</evidence>
<keyword evidence="1" id="KW-0805">Transcription regulation</keyword>
<dbReference type="Proteomes" id="UP000323257">
    <property type="component" value="Unassembled WGS sequence"/>
</dbReference>
<dbReference type="InterPro" id="IPR000792">
    <property type="entry name" value="Tscrpt_reg_LuxR_C"/>
</dbReference>
<dbReference type="InterPro" id="IPR036388">
    <property type="entry name" value="WH-like_DNA-bd_sf"/>
</dbReference>
<dbReference type="Gene3D" id="3.40.50.300">
    <property type="entry name" value="P-loop containing nucleotide triphosphate hydrolases"/>
    <property type="match status" value="1"/>
</dbReference>
<dbReference type="InterPro" id="IPR041617">
    <property type="entry name" value="TPR_MalT"/>
</dbReference>
<proteinExistence type="predicted"/>
<name>A0A5S5CFF5_9BACL</name>
<dbReference type="Pfam" id="PF00196">
    <property type="entry name" value="GerE"/>
    <property type="match status" value="1"/>
</dbReference>
<sequence length="909" mass="101214">MNPFPAAGGPEPPAAGHPVLFTKLYIPQDPAGLVARERLMANMSRALRCKLTSVIAPPGSGKTTLVSSWIHRDTVRAAWISLDAGENDLLRFWSYMIAAFDRLHAGAGKKARSLLQSSVAFPIDKLIAWLINDLVEIEGPLVLILDDYHLVDSEEVHRSLVYFLERQPSHVHLCLISRKELPFPVSTLRVKGQLNTVGLPDLKFTAPEIAAFWLRQTGAELESASLSLLSDRTEGWAAGLQLAALSQASGQLDKLHHFSGNHRFVTDYLMEEVFQRQPEPIRRFLIRTSILERMNGDLCAAITAMEAAPQILNQLEQGGMFLIPLDGNRYWFRYHHMFADFLRDHLRRGGADASEAELHGRASAWYLSRGYREEAVRHSLSGGDFEQAVQLIQLAAPEMLGKREMSTVYGWLERLPGPLRELPAMLVVRVWTELFMGKYDRIPEHFGKLNQMLGMLAAADEALFHNLVEELSIAANFHAVLSGHYEQAYALLEQLYHREKLANGDGLVLNNGLELNDGTIPFTRGYYGFHGRLKHAWKYHKLYDAFIDKHELHRYPFCAHQRTAIGEVCYELGELEEASRFIDSALATGRMFRIAGAIIPSVITKARIVSARGGHEQAFELVEAELAELRRHDLRDSMWYGLLNAALVRLKLSAGDPAAGDVWLADCKLSTEASADIMGTQEYEWLTYIRVNIVQGKLEAAKTYAERLLAASTRGRRLMTELELHLLLAAIHGRLEQAYESMRHLHEALAIGEQEGYKSTLLDGLDIAALLNQYITFRQKGYMPELTEPRASAQDPAAAAGGAVSLGYAKQLLSALNGQPAATLAAPQQAEALREAPAAPRAANPDALTARELEVLRLIAEGLSNKEIAQRLVLSEGTVKLHLNRIYGKLKAKGRVQAIHQAKLQQLIP</sequence>
<evidence type="ECO:0000313" key="5">
    <source>
        <dbReference type="EMBL" id="TYP78114.1"/>
    </source>
</evidence>
<dbReference type="Gene3D" id="1.25.40.10">
    <property type="entry name" value="Tetratricopeptide repeat domain"/>
    <property type="match status" value="1"/>
</dbReference>
<dbReference type="Pfam" id="PF25873">
    <property type="entry name" value="WHD_MalT"/>
    <property type="match status" value="1"/>
</dbReference>
<accession>A0A5S5CFF5</accession>
<comment type="caution">
    <text evidence="5">The sequence shown here is derived from an EMBL/GenBank/DDBJ whole genome shotgun (WGS) entry which is preliminary data.</text>
</comment>